<accession>A0A090MXA5</accession>
<name>A0A090MXA5_STRRB</name>
<protein>
    <submittedName>
        <fullName evidence="3">F-box domain-containing protein</fullName>
    </submittedName>
</protein>
<proteinExistence type="predicted"/>
<keyword evidence="2" id="KW-1185">Reference proteome</keyword>
<sequence length="574" mass="68200">MGSLFVKPPTSIFTMFICNEQHPQNTVLNCSELISILYDQLSDPVDKLNFKLTCRTFYNITRNKISNSQDSVCNKDSYDEYGFTTQGSYYSLRNNVLCIQLHFGNFFLQPDFDLLAHKIKNNINKVTKLKIQFGWFNCIEALERLDIFQKIKIFEFTRFPLQPIHMLTFKYLKSMKPHTVILDCSLYDFYDNENKINEKWFFPKSMKNLSFKCSGKYWANLLLEGLIYFNPNDLDILELTFNNCHDIYSKNANKLNIISEYFKKVNIIYNGVYIIDRFYKLVESFTNNYNSSKFNICIQVEIYDDFWDVASSNVCKKIELLWIFYFTEPNRKFDNNADIICENLSKMSNLKTLVIDFKMFKSGRSFKRMINCLNKDLKNIQITGCQKFQLIHLEYMAKKFKNIEILSLHEVLSNDLTIIEIFRLFPSLKILEVFFSKSFKSSGIMDFFKGEPVENESYKFKWPKTKFLNIFTYYPEEYEFNELKLIEKQIPRKSGQLIISKDKYNANQLGEKDLLRITLQTHSECCNYLNVFMNKFFFDNVPVSFYKNIVVEPNNFTLRYEVENLNLIDLFNTI</sequence>
<reference evidence="1 2" key="1">
    <citation type="submission" date="2014-09" db="EMBL/GenBank/DDBJ databases">
        <authorList>
            <person name="Martin A.A."/>
        </authorList>
    </citation>
    <scope>NUCLEOTIDE SEQUENCE</scope>
    <source>
        <strain evidence="2">ED321</strain>
        <strain evidence="1">ED321 Heterogonic</strain>
    </source>
</reference>
<dbReference type="SUPFAM" id="SSF52047">
    <property type="entry name" value="RNI-like"/>
    <property type="match status" value="1"/>
</dbReference>
<dbReference type="WBParaSite" id="SRAE_1000334700.1">
    <property type="protein sequence ID" value="SRAE_1000334700.1"/>
    <property type="gene ID" value="WBGene00259964"/>
</dbReference>
<reference evidence="3" key="2">
    <citation type="submission" date="2020-12" db="UniProtKB">
        <authorList>
            <consortium name="WormBaseParasite"/>
        </authorList>
    </citation>
    <scope>IDENTIFICATION</scope>
</reference>
<dbReference type="RefSeq" id="XP_024504295.1">
    <property type="nucleotide sequence ID" value="XM_024650526.1"/>
</dbReference>
<dbReference type="Proteomes" id="UP000035682">
    <property type="component" value="Unplaced"/>
</dbReference>
<gene>
    <name evidence="1 3 4" type="ORF">SRAE_1000334700</name>
</gene>
<dbReference type="WormBase" id="SRAE_1000334700">
    <property type="protein sequence ID" value="SRP05743"/>
    <property type="gene ID" value="WBGene00259964"/>
</dbReference>
<dbReference type="CTD" id="36377459"/>
<dbReference type="InterPro" id="IPR032675">
    <property type="entry name" value="LRR_dom_sf"/>
</dbReference>
<dbReference type="EMBL" id="LN609528">
    <property type="protein sequence ID" value="CEF65094.1"/>
    <property type="molecule type" value="Genomic_DNA"/>
</dbReference>
<dbReference type="Gene3D" id="3.80.10.10">
    <property type="entry name" value="Ribonuclease Inhibitor"/>
    <property type="match status" value="1"/>
</dbReference>
<evidence type="ECO:0000313" key="1">
    <source>
        <dbReference type="EMBL" id="CEF65094.1"/>
    </source>
</evidence>
<dbReference type="AlphaFoldDB" id="A0A090MXA5"/>
<evidence type="ECO:0000313" key="2">
    <source>
        <dbReference type="Proteomes" id="UP000035682"/>
    </source>
</evidence>
<organism evidence="1">
    <name type="scientific">Strongyloides ratti</name>
    <name type="common">Parasitic roundworm</name>
    <dbReference type="NCBI Taxonomy" id="34506"/>
    <lineage>
        <taxon>Eukaryota</taxon>
        <taxon>Metazoa</taxon>
        <taxon>Ecdysozoa</taxon>
        <taxon>Nematoda</taxon>
        <taxon>Chromadorea</taxon>
        <taxon>Rhabditida</taxon>
        <taxon>Tylenchina</taxon>
        <taxon>Panagrolaimomorpha</taxon>
        <taxon>Strongyloidoidea</taxon>
        <taxon>Strongyloididae</taxon>
        <taxon>Strongyloides</taxon>
    </lineage>
</organism>
<evidence type="ECO:0000313" key="3">
    <source>
        <dbReference type="WBParaSite" id="SRAE_1000334700.1"/>
    </source>
</evidence>
<evidence type="ECO:0000313" key="4">
    <source>
        <dbReference type="WormBase" id="SRAE_1000334700"/>
    </source>
</evidence>
<dbReference type="GeneID" id="36377459"/>